<accession>A0A367LU31</accession>
<gene>
    <name evidence="1" type="ORF">DT376_44855</name>
</gene>
<protein>
    <submittedName>
        <fullName evidence="1">TolC family protein</fullName>
    </submittedName>
</protein>
<dbReference type="EMBL" id="QORE01004069">
    <property type="protein sequence ID" value="RCI64553.1"/>
    <property type="molecule type" value="Genomic_DNA"/>
</dbReference>
<sequence length="22" mass="2490">NSQTSRLRLAASLGRLGFWSLR</sequence>
<name>A0A367LU31_PSEAI</name>
<evidence type="ECO:0000313" key="2">
    <source>
        <dbReference type="Proteomes" id="UP000253594"/>
    </source>
</evidence>
<organism evidence="1 2">
    <name type="scientific">Pseudomonas aeruginosa</name>
    <dbReference type="NCBI Taxonomy" id="287"/>
    <lineage>
        <taxon>Bacteria</taxon>
        <taxon>Pseudomonadati</taxon>
        <taxon>Pseudomonadota</taxon>
        <taxon>Gammaproteobacteria</taxon>
        <taxon>Pseudomonadales</taxon>
        <taxon>Pseudomonadaceae</taxon>
        <taxon>Pseudomonas</taxon>
    </lineage>
</organism>
<dbReference type="AlphaFoldDB" id="A0A367LU31"/>
<proteinExistence type="predicted"/>
<reference evidence="1 2" key="1">
    <citation type="submission" date="2018-07" db="EMBL/GenBank/DDBJ databases">
        <title>Mechanisms of high-level aminoglycoside resistance among Gram-negative pathogens in Brazil.</title>
        <authorList>
            <person name="Ballaben A.S."/>
            <person name="Darini A.L.C."/>
            <person name="Doi Y."/>
        </authorList>
    </citation>
    <scope>NUCLEOTIDE SEQUENCE [LARGE SCALE GENOMIC DNA]</scope>
    <source>
        <strain evidence="1 2">B2-305</strain>
    </source>
</reference>
<dbReference type="Proteomes" id="UP000253594">
    <property type="component" value="Unassembled WGS sequence"/>
</dbReference>
<feature type="non-terminal residue" evidence="1">
    <location>
        <position position="1"/>
    </location>
</feature>
<comment type="caution">
    <text evidence="1">The sequence shown here is derived from an EMBL/GenBank/DDBJ whole genome shotgun (WGS) entry which is preliminary data.</text>
</comment>
<evidence type="ECO:0000313" key="1">
    <source>
        <dbReference type="EMBL" id="RCI64553.1"/>
    </source>
</evidence>